<proteinExistence type="predicted"/>
<dbReference type="PANTHER" id="PTHR36156:SF3">
    <property type="entry name" value="CUPIN 2 CONSERVED BARREL DOMAIN-CONTAINING PROTEIN"/>
    <property type="match status" value="1"/>
</dbReference>
<evidence type="ECO:0000313" key="2">
    <source>
        <dbReference type="EMBL" id="KAJ5413694.1"/>
    </source>
</evidence>
<dbReference type="PANTHER" id="PTHR36156">
    <property type="entry name" value="SLR2101 PROTEIN"/>
    <property type="match status" value="1"/>
</dbReference>
<comment type="caution">
    <text evidence="2">The sequence shown here is derived from an EMBL/GenBank/DDBJ whole genome shotgun (WGS) entry which is preliminary data.</text>
</comment>
<dbReference type="GeneID" id="81363948"/>
<dbReference type="Proteomes" id="UP001147747">
    <property type="component" value="Unassembled WGS sequence"/>
</dbReference>
<protein>
    <submittedName>
        <fullName evidence="2">Uncharacterized protein</fullName>
    </submittedName>
</protein>
<evidence type="ECO:0000313" key="3">
    <source>
        <dbReference type="Proteomes" id="UP001147747"/>
    </source>
</evidence>
<dbReference type="RefSeq" id="XP_056493550.1">
    <property type="nucleotide sequence ID" value="XM_056624968.1"/>
</dbReference>
<accession>A0A9W9WA25</accession>
<dbReference type="SUPFAM" id="SSF51182">
    <property type="entry name" value="RmlC-like cupins"/>
    <property type="match status" value="1"/>
</dbReference>
<evidence type="ECO:0000256" key="1">
    <source>
        <dbReference type="SAM" id="MobiDB-lite"/>
    </source>
</evidence>
<reference evidence="2" key="1">
    <citation type="submission" date="2022-12" db="EMBL/GenBank/DDBJ databases">
        <authorList>
            <person name="Petersen C."/>
        </authorList>
    </citation>
    <scope>NUCLEOTIDE SEQUENCE</scope>
    <source>
        <strain evidence="2">IBT 29677</strain>
    </source>
</reference>
<gene>
    <name evidence="2" type="ORF">N7509_000321</name>
</gene>
<dbReference type="EMBL" id="JAPZBU010000003">
    <property type="protein sequence ID" value="KAJ5413694.1"/>
    <property type="molecule type" value="Genomic_DNA"/>
</dbReference>
<dbReference type="OrthoDB" id="5840532at2759"/>
<dbReference type="InterPro" id="IPR011051">
    <property type="entry name" value="RmlC_Cupin_sf"/>
</dbReference>
<dbReference type="CDD" id="cd02231">
    <property type="entry name" value="cupin_BLL6423-like"/>
    <property type="match status" value="1"/>
</dbReference>
<dbReference type="InterPro" id="IPR014710">
    <property type="entry name" value="RmlC-like_jellyroll"/>
</dbReference>
<sequence length="207" mass="22242">MNHDSATKGSPEPTPTTPATTAHQLPEITRFITTHNADGTATFSNAFPDQVSRTSVPGALFTLGYATDTLPVDLSSDRDFTAYKQYLENNPGLAISTGSVCRIVDIGPDITSAMHRTVSIDYGVVLEGEVELILESGETRRLSRGDIAIQRGTNHAWKNVTRRVGEDGRQEAGWARMLYVLLPVLPVKVQGEVLGESVVGMGVADSS</sequence>
<name>A0A9W9WA25_9EURO</name>
<keyword evidence="3" id="KW-1185">Reference proteome</keyword>
<organism evidence="2 3">
    <name type="scientific">Penicillium cosmopolitanum</name>
    <dbReference type="NCBI Taxonomy" id="1131564"/>
    <lineage>
        <taxon>Eukaryota</taxon>
        <taxon>Fungi</taxon>
        <taxon>Dikarya</taxon>
        <taxon>Ascomycota</taxon>
        <taxon>Pezizomycotina</taxon>
        <taxon>Eurotiomycetes</taxon>
        <taxon>Eurotiomycetidae</taxon>
        <taxon>Eurotiales</taxon>
        <taxon>Aspergillaceae</taxon>
        <taxon>Penicillium</taxon>
    </lineage>
</organism>
<dbReference type="AlphaFoldDB" id="A0A9W9WA25"/>
<dbReference type="InterPro" id="IPR047142">
    <property type="entry name" value="OryJ/VirC-like"/>
</dbReference>
<reference evidence="2" key="2">
    <citation type="journal article" date="2023" name="IMA Fungus">
        <title>Comparative genomic study of the Penicillium genus elucidates a diverse pangenome and 15 lateral gene transfer events.</title>
        <authorList>
            <person name="Petersen C."/>
            <person name="Sorensen T."/>
            <person name="Nielsen M.R."/>
            <person name="Sondergaard T.E."/>
            <person name="Sorensen J.L."/>
            <person name="Fitzpatrick D.A."/>
            <person name="Frisvad J.C."/>
            <person name="Nielsen K.L."/>
        </authorList>
    </citation>
    <scope>NUCLEOTIDE SEQUENCE</scope>
    <source>
        <strain evidence="2">IBT 29677</strain>
    </source>
</reference>
<dbReference type="Gene3D" id="2.60.120.10">
    <property type="entry name" value="Jelly Rolls"/>
    <property type="match status" value="1"/>
</dbReference>
<feature type="region of interest" description="Disordered" evidence="1">
    <location>
        <begin position="1"/>
        <end position="24"/>
    </location>
</feature>